<dbReference type="Proteomes" id="UP001209878">
    <property type="component" value="Unassembled WGS sequence"/>
</dbReference>
<comment type="caution">
    <text evidence="2">The sequence shown here is derived from an EMBL/GenBank/DDBJ whole genome shotgun (WGS) entry which is preliminary data.</text>
</comment>
<keyword evidence="1" id="KW-0812">Transmembrane</keyword>
<keyword evidence="3" id="KW-1185">Reference proteome</keyword>
<keyword evidence="1" id="KW-0472">Membrane</keyword>
<feature type="transmembrane region" description="Helical" evidence="1">
    <location>
        <begin position="126"/>
        <end position="146"/>
    </location>
</feature>
<feature type="transmembrane region" description="Helical" evidence="1">
    <location>
        <begin position="312"/>
        <end position="332"/>
    </location>
</feature>
<dbReference type="AlphaFoldDB" id="A0AAD9UJ64"/>
<dbReference type="PANTHER" id="PTHR16189">
    <property type="entry name" value="TRANSMEMBRANE PROTEIN 104-RELATED"/>
    <property type="match status" value="1"/>
</dbReference>
<protein>
    <submittedName>
        <fullName evidence="2">Uncharacterized protein</fullName>
    </submittedName>
</protein>
<gene>
    <name evidence="2" type="ORF">NP493_53g19016</name>
</gene>
<feature type="transmembrane region" description="Helical" evidence="1">
    <location>
        <begin position="405"/>
        <end position="422"/>
    </location>
</feature>
<evidence type="ECO:0000313" key="2">
    <source>
        <dbReference type="EMBL" id="KAK2191469.1"/>
    </source>
</evidence>
<dbReference type="PANTHER" id="PTHR16189:SF6">
    <property type="entry name" value="AMINO ACID TRANSPORTER TRANSMEMBRANE DOMAIN-CONTAINING PROTEIN"/>
    <property type="match status" value="1"/>
</dbReference>
<accession>A0AAD9UJ64</accession>
<dbReference type="EMBL" id="JAODUO010000053">
    <property type="protein sequence ID" value="KAK2191469.1"/>
    <property type="molecule type" value="Genomic_DNA"/>
</dbReference>
<feature type="transmembrane region" description="Helical" evidence="1">
    <location>
        <begin position="220"/>
        <end position="244"/>
    </location>
</feature>
<keyword evidence="1" id="KW-1133">Transmembrane helix</keyword>
<name>A0AAD9UJ64_RIDPI</name>
<feature type="transmembrane region" description="Helical" evidence="1">
    <location>
        <begin position="442"/>
        <end position="460"/>
    </location>
</feature>
<proteinExistence type="predicted"/>
<feature type="transmembrane region" description="Helical" evidence="1">
    <location>
        <begin position="92"/>
        <end position="111"/>
    </location>
</feature>
<evidence type="ECO:0000256" key="1">
    <source>
        <dbReference type="SAM" id="Phobius"/>
    </source>
</evidence>
<reference evidence="2" key="1">
    <citation type="journal article" date="2023" name="Mol. Biol. Evol.">
        <title>Third-Generation Sequencing Reveals the Adaptive Role of the Epigenome in Three Deep-Sea Polychaetes.</title>
        <authorList>
            <person name="Perez M."/>
            <person name="Aroh O."/>
            <person name="Sun Y."/>
            <person name="Lan Y."/>
            <person name="Juniper S.K."/>
            <person name="Young C.R."/>
            <person name="Angers B."/>
            <person name="Qian P.Y."/>
        </authorList>
    </citation>
    <scope>NUCLEOTIDE SEQUENCE</scope>
    <source>
        <strain evidence="2">R07B-5</strain>
    </source>
</reference>
<organism evidence="2 3">
    <name type="scientific">Ridgeia piscesae</name>
    <name type="common">Tubeworm</name>
    <dbReference type="NCBI Taxonomy" id="27915"/>
    <lineage>
        <taxon>Eukaryota</taxon>
        <taxon>Metazoa</taxon>
        <taxon>Spiralia</taxon>
        <taxon>Lophotrochozoa</taxon>
        <taxon>Annelida</taxon>
        <taxon>Polychaeta</taxon>
        <taxon>Sedentaria</taxon>
        <taxon>Canalipalpata</taxon>
        <taxon>Sabellida</taxon>
        <taxon>Siboglinidae</taxon>
        <taxon>Ridgeia</taxon>
    </lineage>
</organism>
<feature type="transmembrane region" description="Helical" evidence="1">
    <location>
        <begin position="373"/>
        <end position="393"/>
    </location>
</feature>
<feature type="transmembrane region" description="Helical" evidence="1">
    <location>
        <begin position="158"/>
        <end position="177"/>
    </location>
</feature>
<sequence>MQVLLIYFFTDILQRAQTTQLLSVDKENGPENVPLNDLGHDECWDQEEEEELDDKQLMVAGHVILERESPPTPPLNLHSLGVMFLGQGLRQIFDAILLVQFMALLISYALAGSQAYAEVMNIRDMYVIPVFVWILAFAIIFALQIIQPVVSLLTFAKGSLLLATVVVTFFVGAAIHHEVKNDFTYSGESFLMGTVALGGIVNVMPFLYGKIKPIETQVRGFRRAILGGLTTCMILNVLWCWAVLEIVPQQNTCFTYLVRHNNSFHSVADTQVAPRRQICSHNLSMESAREDGQISTIPLTQIIHQLYPAYDWVALLVEVFIMISITVSYLTIGAAMHHTLGGWVDSLWRKDQLTHYMTRVKQTRKCSLFNSECLCRCFLSLSAFLLIFIVAMLNPKGFESMLEKIASLFINLEAGLFVFLMIRKASSGVYGQVMIPLPLSPVVVYLQFTIPLYFLFAVFYDGFTTVYDTIYGNIPLPWEHKHVIGNTVLVSTEDFHSRYLNSTNLPSTGN</sequence>
<evidence type="ECO:0000313" key="3">
    <source>
        <dbReference type="Proteomes" id="UP001209878"/>
    </source>
</evidence>
<feature type="transmembrane region" description="Helical" evidence="1">
    <location>
        <begin position="189"/>
        <end position="208"/>
    </location>
</feature>